<dbReference type="InterPro" id="IPR000524">
    <property type="entry name" value="Tscrpt_reg_HTH_GntR"/>
</dbReference>
<dbReference type="PANTHER" id="PTHR43537">
    <property type="entry name" value="TRANSCRIPTIONAL REGULATOR, GNTR FAMILY"/>
    <property type="match status" value="1"/>
</dbReference>
<proteinExistence type="predicted"/>
<accession>A0A2N9W1D9</accession>
<feature type="domain" description="HTH gntR-type" evidence="4">
    <location>
        <begin position="13"/>
        <end position="81"/>
    </location>
</feature>
<evidence type="ECO:0000256" key="3">
    <source>
        <dbReference type="ARBA" id="ARBA00023163"/>
    </source>
</evidence>
<dbReference type="InterPro" id="IPR008920">
    <property type="entry name" value="TF_FadR/GntR_C"/>
</dbReference>
<dbReference type="Proteomes" id="UP000232163">
    <property type="component" value="Unassembled WGS sequence"/>
</dbReference>
<evidence type="ECO:0000256" key="2">
    <source>
        <dbReference type="ARBA" id="ARBA00023125"/>
    </source>
</evidence>
<dbReference type="AlphaFoldDB" id="A0A2N9W1D9"/>
<dbReference type="SUPFAM" id="SSF48008">
    <property type="entry name" value="GntR ligand-binding domain-like"/>
    <property type="match status" value="1"/>
</dbReference>
<protein>
    <submittedName>
        <fullName evidence="5">Transcriptional regulator</fullName>
    </submittedName>
</protein>
<comment type="caution">
    <text evidence="5">The sequence shown here is derived from an EMBL/GenBank/DDBJ whole genome shotgun (WGS) entry which is preliminary data.</text>
</comment>
<evidence type="ECO:0000313" key="5">
    <source>
        <dbReference type="EMBL" id="PIO45557.1"/>
    </source>
</evidence>
<sequence length="250" mass="27387">MVKRRSPVIGTVQALPHRVAAILGKEISSGELPPGARLPTEQQLTEKFGVSRNVIREAIAQLRADGMIEARQGIGAFVLGPEQRASIRIDGDALKNVNNMERLFELRCILEVEAAALAAARRDASNLEAISAALDRMSGEERWEEGSIDADLAFHREIARATGNDYIHTFISFVCEQIRRSIEYARVTNPLQDLIEINVGEHVRIYEALVKGDPEAAGNAMRAHIVGAAQRVGVTLPLKDNAVHQSANRN</sequence>
<dbReference type="Pfam" id="PF07729">
    <property type="entry name" value="FCD"/>
    <property type="match status" value="1"/>
</dbReference>
<dbReference type="CDD" id="cd07377">
    <property type="entry name" value="WHTH_GntR"/>
    <property type="match status" value="1"/>
</dbReference>
<dbReference type="InterPro" id="IPR036388">
    <property type="entry name" value="WH-like_DNA-bd_sf"/>
</dbReference>
<dbReference type="GO" id="GO:0003700">
    <property type="term" value="F:DNA-binding transcription factor activity"/>
    <property type="evidence" value="ECO:0007669"/>
    <property type="project" value="InterPro"/>
</dbReference>
<evidence type="ECO:0000256" key="1">
    <source>
        <dbReference type="ARBA" id="ARBA00023015"/>
    </source>
</evidence>
<gene>
    <name evidence="5" type="ORF">B5P45_05995</name>
</gene>
<dbReference type="OrthoDB" id="9805385at2"/>
<name>A0A2N9W1D9_9HYPH</name>
<dbReference type="InterPro" id="IPR036390">
    <property type="entry name" value="WH_DNA-bd_sf"/>
</dbReference>
<dbReference type="SUPFAM" id="SSF46785">
    <property type="entry name" value="Winged helix' DNA-binding domain"/>
    <property type="match status" value="1"/>
</dbReference>
<dbReference type="Pfam" id="PF00392">
    <property type="entry name" value="GntR"/>
    <property type="match status" value="1"/>
</dbReference>
<evidence type="ECO:0000313" key="6">
    <source>
        <dbReference type="Proteomes" id="UP000232163"/>
    </source>
</evidence>
<dbReference type="SMART" id="SM00345">
    <property type="entry name" value="HTH_GNTR"/>
    <property type="match status" value="1"/>
</dbReference>
<dbReference type="PRINTS" id="PR00035">
    <property type="entry name" value="HTHGNTR"/>
</dbReference>
<keyword evidence="2" id="KW-0238">DNA-binding</keyword>
<dbReference type="RefSeq" id="WP_099998998.1">
    <property type="nucleotide sequence ID" value="NZ_CP017940.1"/>
</dbReference>
<dbReference type="PROSITE" id="PS50949">
    <property type="entry name" value="HTH_GNTR"/>
    <property type="match status" value="1"/>
</dbReference>
<dbReference type="GO" id="GO:0003677">
    <property type="term" value="F:DNA binding"/>
    <property type="evidence" value="ECO:0007669"/>
    <property type="project" value="UniProtKB-KW"/>
</dbReference>
<keyword evidence="3" id="KW-0804">Transcription</keyword>
<dbReference type="Gene3D" id="1.20.120.530">
    <property type="entry name" value="GntR ligand-binding domain-like"/>
    <property type="match status" value="1"/>
</dbReference>
<keyword evidence="6" id="KW-1185">Reference proteome</keyword>
<dbReference type="Gene3D" id="1.10.10.10">
    <property type="entry name" value="Winged helix-like DNA-binding domain superfamily/Winged helix DNA-binding domain"/>
    <property type="match status" value="1"/>
</dbReference>
<dbReference type="KEGG" id="pht:BLM14_08530"/>
<organism evidence="5 6">
    <name type="scientific">Phyllobacterium zundukense</name>
    <dbReference type="NCBI Taxonomy" id="1867719"/>
    <lineage>
        <taxon>Bacteria</taxon>
        <taxon>Pseudomonadati</taxon>
        <taxon>Pseudomonadota</taxon>
        <taxon>Alphaproteobacteria</taxon>
        <taxon>Hyphomicrobiales</taxon>
        <taxon>Phyllobacteriaceae</taxon>
        <taxon>Phyllobacterium</taxon>
    </lineage>
</organism>
<keyword evidence="1" id="KW-0805">Transcription regulation</keyword>
<evidence type="ECO:0000259" key="4">
    <source>
        <dbReference type="PROSITE" id="PS50949"/>
    </source>
</evidence>
<dbReference type="EMBL" id="MZMT01000017">
    <property type="protein sequence ID" value="PIO45557.1"/>
    <property type="molecule type" value="Genomic_DNA"/>
</dbReference>
<dbReference type="SMART" id="SM00895">
    <property type="entry name" value="FCD"/>
    <property type="match status" value="1"/>
</dbReference>
<reference evidence="5 6" key="1">
    <citation type="journal article" date="2017" name="Int J Environ Stud">
        <title>Does the Miocene-Pliocene relict legume Oxytropis triphylla form nitrogen-fixing nodules with a combination of bacterial strains?</title>
        <authorList>
            <person name="Safronova V."/>
            <person name="Belimov A."/>
            <person name="Sazanova A."/>
            <person name="Kuznetsova I."/>
            <person name="Popova J."/>
            <person name="Andronov E."/>
            <person name="Verkhozina A."/>
            <person name="Tikhonovich I."/>
        </authorList>
    </citation>
    <scope>NUCLEOTIDE SEQUENCE [LARGE SCALE GENOMIC DNA]</scope>
    <source>
        <strain evidence="5 6">Tri-38</strain>
    </source>
</reference>
<dbReference type="InterPro" id="IPR011711">
    <property type="entry name" value="GntR_C"/>
</dbReference>
<dbReference type="PANTHER" id="PTHR43537:SF44">
    <property type="entry name" value="GNTR FAMILY REGULATORY PROTEIN"/>
    <property type="match status" value="1"/>
</dbReference>